<dbReference type="GO" id="GO:0005975">
    <property type="term" value="P:carbohydrate metabolic process"/>
    <property type="evidence" value="ECO:0007669"/>
    <property type="project" value="InterPro"/>
</dbReference>
<sequence length="414" mass="46165">MDNKNHTFSSWLRAPAHHEWLAREGNRLLSFAKASRLPQGFGNLDARGVLPADARAETMNTARMTHSFAMAHVRGIPGCAALVDHGIAVLAGPLRDAEHGGWFSGPLDDGRTADKQAYLHAFVALAASSAVVAGRAGAQELLSDAIQIIQSRFWSEEEGAMRESFARDWSAEEHYRGANSNMHSVEAFLALADVTGDAQWLDRALRIVERVIHGHAAANDFQVVEHFSQRWEALPDYNQDNPADGFRPFGTTPGHAFEWARLVLHLEAARQRAHLPTPGWLLKDAQQLFASACRNAWAVDGLPGIVYTLDWQNRPVVRHRLHWVHCEAAAAAAALLQRTDEKQYEDWYRRFWEFNETLFIDYEQGSWHHELNPLNQPSAEIWAGKPDLYHAYQATVLPVLPLAPSLTTGLAAMG</sequence>
<reference evidence="3 4" key="1">
    <citation type="submission" date="2014-07" db="EMBL/GenBank/DDBJ databases">
        <title>Draft Genome Sequences of Environmental Pseudomonas syringae strains.</title>
        <authorList>
            <person name="Baltrus D.A."/>
            <person name="Berge O."/>
            <person name="Morris C."/>
        </authorList>
    </citation>
    <scope>NUCLEOTIDE SEQUENCE [LARGE SCALE GENOMIC DNA]</scope>
    <source>
        <strain evidence="3 4">CEB003</strain>
    </source>
</reference>
<dbReference type="InterPro" id="IPR012341">
    <property type="entry name" value="6hp_glycosidase-like_sf"/>
</dbReference>
<evidence type="ECO:0000313" key="3">
    <source>
        <dbReference type="EMBL" id="KFE52660.1"/>
    </source>
</evidence>
<organism evidence="3 4">
    <name type="scientific">Pseudomonas syringae</name>
    <dbReference type="NCBI Taxonomy" id="317"/>
    <lineage>
        <taxon>Bacteria</taxon>
        <taxon>Pseudomonadati</taxon>
        <taxon>Pseudomonadota</taxon>
        <taxon>Gammaproteobacteria</taxon>
        <taxon>Pseudomonadales</taxon>
        <taxon>Pseudomonadaceae</taxon>
        <taxon>Pseudomonas</taxon>
    </lineage>
</organism>
<dbReference type="Pfam" id="PF07221">
    <property type="entry name" value="GlcNAc_2-epim"/>
    <property type="match status" value="1"/>
</dbReference>
<dbReference type="Gene3D" id="1.50.10.10">
    <property type="match status" value="1"/>
</dbReference>
<protein>
    <submittedName>
        <fullName evidence="3">Sugar isomerase</fullName>
    </submittedName>
</protein>
<dbReference type="SUPFAM" id="SSF48208">
    <property type="entry name" value="Six-hairpin glycosidases"/>
    <property type="match status" value="1"/>
</dbReference>
<comment type="similarity">
    <text evidence="1">Belongs to the N-acylglucosamine 2-epimerase family.</text>
</comment>
<evidence type="ECO:0000256" key="2">
    <source>
        <dbReference type="ARBA" id="ARBA00023235"/>
    </source>
</evidence>
<accession>A0A085VB47</accession>
<name>A0A085VB47_PSESX</name>
<evidence type="ECO:0000313" key="4">
    <source>
        <dbReference type="Proteomes" id="UP000028643"/>
    </source>
</evidence>
<dbReference type="PANTHER" id="PTHR15108">
    <property type="entry name" value="N-ACYLGLUCOSAMINE-2-EPIMERASE"/>
    <property type="match status" value="1"/>
</dbReference>
<proteinExistence type="inferred from homology"/>
<dbReference type="InterPro" id="IPR008928">
    <property type="entry name" value="6-hairpin_glycosidase_sf"/>
</dbReference>
<dbReference type="AlphaFoldDB" id="A0A085VB47"/>
<dbReference type="InterPro" id="IPR010819">
    <property type="entry name" value="AGE/CE"/>
</dbReference>
<dbReference type="PATRIC" id="fig|317.174.peg.1469"/>
<dbReference type="RefSeq" id="WP_047573262.1">
    <property type="nucleotide sequence ID" value="NZ_JPQT01000096.1"/>
</dbReference>
<evidence type="ECO:0000256" key="1">
    <source>
        <dbReference type="ARBA" id="ARBA00008558"/>
    </source>
</evidence>
<dbReference type="GO" id="GO:0016853">
    <property type="term" value="F:isomerase activity"/>
    <property type="evidence" value="ECO:0007669"/>
    <property type="project" value="UniProtKB-KW"/>
</dbReference>
<dbReference type="Proteomes" id="UP000028643">
    <property type="component" value="Unassembled WGS sequence"/>
</dbReference>
<comment type="caution">
    <text evidence="3">The sequence shown here is derived from an EMBL/GenBank/DDBJ whole genome shotgun (WGS) entry which is preliminary data.</text>
</comment>
<keyword evidence="2 3" id="KW-0413">Isomerase</keyword>
<gene>
    <name evidence="3" type="ORF">IV02_07220</name>
</gene>
<dbReference type="EMBL" id="JPQT01000096">
    <property type="protein sequence ID" value="KFE52660.1"/>
    <property type="molecule type" value="Genomic_DNA"/>
</dbReference>